<name>A0A0F8WJ40_9ZZZZ</name>
<reference evidence="2" key="1">
    <citation type="journal article" date="2015" name="Nature">
        <title>Complex archaea that bridge the gap between prokaryotes and eukaryotes.</title>
        <authorList>
            <person name="Spang A."/>
            <person name="Saw J.H."/>
            <person name="Jorgensen S.L."/>
            <person name="Zaremba-Niedzwiedzka K."/>
            <person name="Martijn J."/>
            <person name="Lind A.E."/>
            <person name="van Eijk R."/>
            <person name="Schleper C."/>
            <person name="Guy L."/>
            <person name="Ettema T.J."/>
        </authorList>
    </citation>
    <scope>NUCLEOTIDE SEQUENCE</scope>
</reference>
<feature type="transmembrane region" description="Helical" evidence="1">
    <location>
        <begin position="64"/>
        <end position="85"/>
    </location>
</feature>
<dbReference type="AlphaFoldDB" id="A0A0F8WJ40"/>
<keyword evidence="1" id="KW-0472">Membrane</keyword>
<organism evidence="2">
    <name type="scientific">marine sediment metagenome</name>
    <dbReference type="NCBI Taxonomy" id="412755"/>
    <lineage>
        <taxon>unclassified sequences</taxon>
        <taxon>metagenomes</taxon>
        <taxon>ecological metagenomes</taxon>
    </lineage>
</organism>
<gene>
    <name evidence="2" type="ORF">LCGC14_3060170</name>
</gene>
<dbReference type="EMBL" id="LAZR01064775">
    <property type="protein sequence ID" value="KKK56872.1"/>
    <property type="molecule type" value="Genomic_DNA"/>
</dbReference>
<evidence type="ECO:0000256" key="1">
    <source>
        <dbReference type="SAM" id="Phobius"/>
    </source>
</evidence>
<sequence length="86" mass="9479">MTLKKPVALDFASDLIILSKRASVYNLLKEGISYPSTRVSRNLNLSFVIPVLRRIDSSVPCLRVLLLCTGTGTVIVPSSATIWYIL</sequence>
<comment type="caution">
    <text evidence="2">The sequence shown here is derived from an EMBL/GenBank/DDBJ whole genome shotgun (WGS) entry which is preliminary data.</text>
</comment>
<keyword evidence="1" id="KW-1133">Transmembrane helix</keyword>
<protein>
    <submittedName>
        <fullName evidence="2">Uncharacterized protein</fullName>
    </submittedName>
</protein>
<evidence type="ECO:0000313" key="2">
    <source>
        <dbReference type="EMBL" id="KKK56872.1"/>
    </source>
</evidence>
<proteinExistence type="predicted"/>
<accession>A0A0F8WJ40</accession>
<keyword evidence="1" id="KW-0812">Transmembrane</keyword>